<keyword evidence="3" id="KW-0732">Signal</keyword>
<dbReference type="OrthoDB" id="6057489at2"/>
<feature type="domain" description="Teneurin-like YD-shell" evidence="4">
    <location>
        <begin position="170"/>
        <end position="325"/>
    </location>
</feature>
<gene>
    <name evidence="5" type="ORF">SAMN02745824_3356</name>
</gene>
<dbReference type="AlphaFoldDB" id="A0A1N6HM40"/>
<dbReference type="InterPro" id="IPR022385">
    <property type="entry name" value="Rhs_assc_core"/>
</dbReference>
<feature type="signal peptide" evidence="3">
    <location>
        <begin position="1"/>
        <end position="26"/>
    </location>
</feature>
<dbReference type="PANTHER" id="PTHR32305">
    <property type="match status" value="1"/>
</dbReference>
<proteinExistence type="predicted"/>
<dbReference type="EMBL" id="FSQW01000002">
    <property type="protein sequence ID" value="SIO20817.1"/>
    <property type="molecule type" value="Genomic_DNA"/>
</dbReference>
<dbReference type="Pfam" id="PF25023">
    <property type="entry name" value="TEN_YD-shell"/>
    <property type="match status" value="1"/>
</dbReference>
<keyword evidence="1" id="KW-0677">Repeat</keyword>
<protein>
    <submittedName>
        <fullName evidence="5">RHS repeat-associated core domain-containing protein</fullName>
    </submittedName>
</protein>
<sequence length="860" mass="94824">MDFKKQLLVGLGLIIAFLQLTAVAQANPPTAHTSRAYHDVYGRVVATIAPDPDGSGPLGFPATRTSYDPVGLALKVETGELSVWSDWTTFTIFVTEHHAYDTMNRRVKSWQVGDDGQTISMVQHNTDRAGRAACTAIRMDTARFASPEANPCNQDTTGSSIPDRISRNFYDAKGQVIEMRKGIGTTLEQAEATYTYTNNGQQSSVTDANGNRATYTYDGHDRLIRWNFPHKTSTGATSTTDFEAYTYDNNGNRKTLRKRDGQVITYTYDKLNRVTKKDIPGSTTLDVFYGYDNRDLQTYARFASTAGSGITTAYDGFGRLISATNNMFGTARTLTYQYDANGNRTRVTHPDGQYFSYAYDNLDRPTTIKENGGTVLSTNRYNAQSQPDLMTRIGASTSLAYDKAIRLSQMSHGLGGTSGDVDFGFSYNPASQIKTRTINNDVYAATTHYDVDRGYTVNGLNQYTATNTGATYGYDNNGNLTSYVTSGGQVNYSFDVENRLIGATGDRTANLVYDPLGRLWETNEGGSTNTTRFLYDGDALVAEYDGLGNLLQRYVHGPGVDQPVAWYDGGTVNAANRRQLFPNWQGSVTAIADGSGNMVQVNGYDEYGIPNATNLGRFQYTGQILLPELDIYHYKARAYSPTLGRFLQTDPIGYEDQYNLYAYVGNDPIGKIDPSGERSTVSGGRVYIDPERTGVPKVNLPNRMGARGITSRSGDFHIYDHSTPTNARNLTRMGDSLAKVPTPGPGNSPASGKGARNNAGWIPTAGSTNMVRSFRVPSRDPANRTDTIVNYTIAGEHDLNEGFVMRWGERGKDGRITIQTYGEGDSWRQMMIPIYHDIWDAQVGRVWGDVDNRVIREYAR</sequence>
<feature type="region of interest" description="Disordered" evidence="2">
    <location>
        <begin position="740"/>
        <end position="766"/>
    </location>
</feature>
<dbReference type="InterPro" id="IPR056823">
    <property type="entry name" value="TEN-like_YD-shell"/>
</dbReference>
<dbReference type="NCBIfam" id="TIGR01643">
    <property type="entry name" value="YD_repeat_2x"/>
    <property type="match status" value="2"/>
</dbReference>
<dbReference type="InterPro" id="IPR006530">
    <property type="entry name" value="YD"/>
</dbReference>
<dbReference type="InterPro" id="IPR031325">
    <property type="entry name" value="RHS_repeat"/>
</dbReference>
<organism evidence="5 6">
    <name type="scientific">Parasphingorhabdus marina DSM 22363</name>
    <dbReference type="NCBI Taxonomy" id="1123272"/>
    <lineage>
        <taxon>Bacteria</taxon>
        <taxon>Pseudomonadati</taxon>
        <taxon>Pseudomonadota</taxon>
        <taxon>Alphaproteobacteria</taxon>
        <taxon>Sphingomonadales</taxon>
        <taxon>Sphingomonadaceae</taxon>
        <taxon>Parasphingorhabdus</taxon>
    </lineage>
</organism>
<dbReference type="STRING" id="1123272.SAMN02745824_3356"/>
<reference evidence="6" key="1">
    <citation type="submission" date="2016-11" db="EMBL/GenBank/DDBJ databases">
        <authorList>
            <person name="Varghese N."/>
            <person name="Submissions S."/>
        </authorList>
    </citation>
    <scope>NUCLEOTIDE SEQUENCE [LARGE SCALE GENOMIC DNA]</scope>
    <source>
        <strain evidence="6">DSM 22363</strain>
    </source>
</reference>
<name>A0A1N6HM40_9SPHN</name>
<dbReference type="InterPro" id="IPR050708">
    <property type="entry name" value="T6SS_VgrG/RHS"/>
</dbReference>
<dbReference type="Proteomes" id="UP000185192">
    <property type="component" value="Unassembled WGS sequence"/>
</dbReference>
<keyword evidence="6" id="KW-1185">Reference proteome</keyword>
<evidence type="ECO:0000259" key="4">
    <source>
        <dbReference type="Pfam" id="PF25023"/>
    </source>
</evidence>
<accession>A0A1N6HM40</accession>
<dbReference type="Pfam" id="PF05593">
    <property type="entry name" value="RHS_repeat"/>
    <property type="match status" value="1"/>
</dbReference>
<feature type="chain" id="PRO_5012884639" evidence="3">
    <location>
        <begin position="27"/>
        <end position="860"/>
    </location>
</feature>
<dbReference type="NCBIfam" id="TIGR03696">
    <property type="entry name" value="Rhs_assc_core"/>
    <property type="match status" value="1"/>
</dbReference>
<evidence type="ECO:0000256" key="3">
    <source>
        <dbReference type="SAM" id="SignalP"/>
    </source>
</evidence>
<dbReference type="Gene3D" id="2.180.10.10">
    <property type="entry name" value="RHS repeat-associated core"/>
    <property type="match status" value="2"/>
</dbReference>
<dbReference type="PANTHER" id="PTHR32305:SF15">
    <property type="entry name" value="PROTEIN RHSA-RELATED"/>
    <property type="match status" value="1"/>
</dbReference>
<evidence type="ECO:0000256" key="1">
    <source>
        <dbReference type="ARBA" id="ARBA00022737"/>
    </source>
</evidence>
<evidence type="ECO:0000313" key="5">
    <source>
        <dbReference type="EMBL" id="SIO20817.1"/>
    </source>
</evidence>
<evidence type="ECO:0000256" key="2">
    <source>
        <dbReference type="SAM" id="MobiDB-lite"/>
    </source>
</evidence>
<dbReference type="RefSeq" id="WP_074206229.1">
    <property type="nucleotide sequence ID" value="NZ_FSQW01000002.1"/>
</dbReference>
<evidence type="ECO:0000313" key="6">
    <source>
        <dbReference type="Proteomes" id="UP000185192"/>
    </source>
</evidence>